<accession>A0A1M6JHS9</accession>
<dbReference type="InterPro" id="IPR036249">
    <property type="entry name" value="Thioredoxin-like_sf"/>
</dbReference>
<dbReference type="Proteomes" id="UP000184314">
    <property type="component" value="Unassembled WGS sequence"/>
</dbReference>
<name>A0A1M6JHS9_9FLAO</name>
<dbReference type="SUPFAM" id="SSF52833">
    <property type="entry name" value="Thioredoxin-like"/>
    <property type="match status" value="1"/>
</dbReference>
<reference evidence="2" key="1">
    <citation type="submission" date="2016-11" db="EMBL/GenBank/DDBJ databases">
        <authorList>
            <person name="Varghese N."/>
            <person name="Submissions S."/>
        </authorList>
    </citation>
    <scope>NUCLEOTIDE SEQUENCE [LARGE SCALE GENOMIC DNA]</scope>
    <source>
        <strain evidence="2">DSM 16478</strain>
    </source>
</reference>
<dbReference type="EMBL" id="FQZX01000001">
    <property type="protein sequence ID" value="SHJ46279.1"/>
    <property type="molecule type" value="Genomic_DNA"/>
</dbReference>
<dbReference type="RefSeq" id="WP_073240784.1">
    <property type="nucleotide sequence ID" value="NZ_FQZX01000001.1"/>
</dbReference>
<dbReference type="STRING" id="228958.SAMN04488007_0417"/>
<dbReference type="OrthoDB" id="6120799at2"/>
<dbReference type="Pfam" id="PF14595">
    <property type="entry name" value="Thioredoxin_9"/>
    <property type="match status" value="1"/>
</dbReference>
<sequence>MELVIEDLIKKGLESSYSYSEYRALVSDLAEKGEATGPEQSEALTQYTQLNNSRMRRWDKTLKFSDEAVAKIKAVNHKISWLVLSESWCGDASPALPVMNKITEINPNISLSIILRDENLDIMNQFLTNGGMSIPKLIITDIAEAKVVATWGPRSMKATQLVEDYKAEHGKLTPEFKQDLQVFYNKDKGQSILEDLLKLLDNRD</sequence>
<evidence type="ECO:0000313" key="1">
    <source>
        <dbReference type="EMBL" id="SHJ46279.1"/>
    </source>
</evidence>
<keyword evidence="2" id="KW-1185">Reference proteome</keyword>
<dbReference type="AlphaFoldDB" id="A0A1M6JHS9"/>
<proteinExistence type="predicted"/>
<evidence type="ECO:0000313" key="2">
    <source>
        <dbReference type="Proteomes" id="UP000184314"/>
    </source>
</evidence>
<dbReference type="Gene3D" id="3.40.30.10">
    <property type="entry name" value="Glutaredoxin"/>
    <property type="match status" value="1"/>
</dbReference>
<organism evidence="1 2">
    <name type="scientific">Maribacter aquivivus</name>
    <dbReference type="NCBI Taxonomy" id="228958"/>
    <lineage>
        <taxon>Bacteria</taxon>
        <taxon>Pseudomonadati</taxon>
        <taxon>Bacteroidota</taxon>
        <taxon>Flavobacteriia</taxon>
        <taxon>Flavobacteriales</taxon>
        <taxon>Flavobacteriaceae</taxon>
        <taxon>Maribacter</taxon>
    </lineage>
</organism>
<protein>
    <submittedName>
        <fullName evidence="1">Thioredoxin</fullName>
    </submittedName>
</protein>
<gene>
    <name evidence="1" type="ORF">SAMN04488007_0417</name>
</gene>